<feature type="binding site" evidence="16">
    <location>
        <position position="161"/>
    </location>
    <ligand>
        <name>ATP</name>
        <dbReference type="ChEBI" id="CHEBI:30616"/>
    </ligand>
</feature>
<dbReference type="GO" id="GO:0005737">
    <property type="term" value="C:cytoplasm"/>
    <property type="evidence" value="ECO:0007669"/>
    <property type="project" value="UniProtKB-SubCell"/>
</dbReference>
<feature type="binding site" evidence="16">
    <location>
        <begin position="136"/>
        <end position="139"/>
    </location>
    <ligand>
        <name>substrate</name>
    </ligand>
</feature>
<keyword evidence="12 16" id="KW-0630">Potassium</keyword>
<keyword evidence="7 16" id="KW-0963">Cytoplasm</keyword>
<evidence type="ECO:0000256" key="6">
    <source>
        <dbReference type="ARBA" id="ARBA00012102"/>
    </source>
</evidence>
<dbReference type="GO" id="GO:0015937">
    <property type="term" value="P:coenzyme A biosynthetic process"/>
    <property type="evidence" value="ECO:0007669"/>
    <property type="project" value="UniProtKB-UniRule"/>
</dbReference>
<dbReference type="Gene3D" id="3.30.420.40">
    <property type="match status" value="2"/>
</dbReference>
<comment type="cofactor">
    <cofactor evidence="2">
        <name>K(+)</name>
        <dbReference type="ChEBI" id="CHEBI:29103"/>
    </cofactor>
</comment>
<organism evidence="17 18">
    <name type="scientific">Sunxiuqinia dokdonensis</name>
    <dbReference type="NCBI Taxonomy" id="1409788"/>
    <lineage>
        <taxon>Bacteria</taxon>
        <taxon>Pseudomonadati</taxon>
        <taxon>Bacteroidota</taxon>
        <taxon>Bacteroidia</taxon>
        <taxon>Marinilabiliales</taxon>
        <taxon>Prolixibacteraceae</taxon>
        <taxon>Sunxiuqinia</taxon>
    </lineage>
</organism>
<keyword evidence="11 16" id="KW-0067">ATP-binding</keyword>
<evidence type="ECO:0000256" key="13">
    <source>
        <dbReference type="ARBA" id="ARBA00022993"/>
    </source>
</evidence>
<evidence type="ECO:0000256" key="5">
    <source>
        <dbReference type="ARBA" id="ARBA00011738"/>
    </source>
</evidence>
<evidence type="ECO:0000256" key="10">
    <source>
        <dbReference type="ARBA" id="ARBA00022777"/>
    </source>
</evidence>
<evidence type="ECO:0000256" key="3">
    <source>
        <dbReference type="ARBA" id="ARBA00004496"/>
    </source>
</evidence>
<keyword evidence="18" id="KW-1185">Reference proteome</keyword>
<evidence type="ECO:0000256" key="12">
    <source>
        <dbReference type="ARBA" id="ARBA00022958"/>
    </source>
</evidence>
<evidence type="ECO:0000256" key="9">
    <source>
        <dbReference type="ARBA" id="ARBA00022741"/>
    </source>
</evidence>
<comment type="function">
    <text evidence="16">Catalyzes the phosphorylation of pantothenate (Pan), the first step in CoA biosynthesis.</text>
</comment>
<dbReference type="CDD" id="cd24015">
    <property type="entry name" value="ASKHA_NBD_PanK-III"/>
    <property type="match status" value="1"/>
</dbReference>
<dbReference type="PATRIC" id="fig|1409788.3.peg.3918"/>
<name>A0A0L8V5B7_9BACT</name>
<evidence type="ECO:0000256" key="2">
    <source>
        <dbReference type="ARBA" id="ARBA00001958"/>
    </source>
</evidence>
<dbReference type="AlphaFoldDB" id="A0A0L8V5B7"/>
<comment type="caution">
    <text evidence="17">The sequence shown here is derived from an EMBL/GenBank/DDBJ whole genome shotgun (WGS) entry which is preliminary data.</text>
</comment>
<protein>
    <recommendedName>
        <fullName evidence="15 16">Type III pantothenate kinase</fullName>
        <ecNumber evidence="6 16">2.7.1.33</ecNumber>
    </recommendedName>
    <alternativeName>
        <fullName evidence="16">PanK-III</fullName>
    </alternativeName>
    <alternativeName>
        <fullName evidence="16">Pantothenic acid kinase</fullName>
    </alternativeName>
</protein>
<keyword evidence="16" id="KW-0479">Metal-binding</keyword>
<comment type="similarity">
    <text evidence="14 16">Belongs to the type III pantothenate kinase family.</text>
</comment>
<feature type="binding site" evidence="16">
    <location>
        <position position="158"/>
    </location>
    <ligand>
        <name>K(+)</name>
        <dbReference type="ChEBI" id="CHEBI:29103"/>
    </ligand>
</feature>
<evidence type="ECO:0000256" key="14">
    <source>
        <dbReference type="ARBA" id="ARBA00038036"/>
    </source>
</evidence>
<dbReference type="InterPro" id="IPR043129">
    <property type="entry name" value="ATPase_NBD"/>
</dbReference>
<dbReference type="GO" id="GO:0046872">
    <property type="term" value="F:metal ion binding"/>
    <property type="evidence" value="ECO:0007669"/>
    <property type="project" value="UniProtKB-KW"/>
</dbReference>
<comment type="caution">
    <text evidence="16">Lacks conserved residue(s) required for the propagation of feature annotation.</text>
</comment>
<dbReference type="NCBIfam" id="NF009855">
    <property type="entry name" value="PRK13321.1"/>
    <property type="match status" value="1"/>
</dbReference>
<feature type="binding site" evidence="16">
    <location>
        <position position="213"/>
    </location>
    <ligand>
        <name>substrate</name>
    </ligand>
</feature>
<feature type="binding site" evidence="16">
    <location>
        <begin position="35"/>
        <end position="42"/>
    </location>
    <ligand>
        <name>ATP</name>
        <dbReference type="ChEBI" id="CHEBI:30616"/>
    </ligand>
</feature>
<evidence type="ECO:0000313" key="17">
    <source>
        <dbReference type="EMBL" id="KOH43407.1"/>
    </source>
</evidence>
<comment type="subunit">
    <text evidence="5 16">Homodimer.</text>
</comment>
<comment type="pathway">
    <text evidence="4 16">Cofactor biosynthesis; coenzyme A biosynthesis; CoA from (R)-pantothenate: step 1/5.</text>
</comment>
<dbReference type="UniPathway" id="UPA00241">
    <property type="reaction ID" value="UER00352"/>
</dbReference>
<keyword evidence="8 16" id="KW-0808">Transferase</keyword>
<dbReference type="PANTHER" id="PTHR34265:SF1">
    <property type="entry name" value="TYPE III PANTOTHENATE KINASE"/>
    <property type="match status" value="1"/>
</dbReference>
<evidence type="ECO:0000256" key="4">
    <source>
        <dbReference type="ARBA" id="ARBA00005225"/>
    </source>
</evidence>
<proteinExistence type="inferred from homology"/>
<dbReference type="Proteomes" id="UP000036958">
    <property type="component" value="Unassembled WGS sequence"/>
</dbReference>
<dbReference type="HAMAP" id="MF_01274">
    <property type="entry name" value="Pantothen_kinase_3"/>
    <property type="match status" value="1"/>
</dbReference>
<evidence type="ECO:0000256" key="11">
    <source>
        <dbReference type="ARBA" id="ARBA00022840"/>
    </source>
</evidence>
<evidence type="ECO:0000256" key="16">
    <source>
        <dbReference type="HAMAP-Rule" id="MF_01274"/>
    </source>
</evidence>
<evidence type="ECO:0000256" key="7">
    <source>
        <dbReference type="ARBA" id="ARBA00022490"/>
    </source>
</evidence>
<dbReference type="SUPFAM" id="SSF53067">
    <property type="entry name" value="Actin-like ATPase domain"/>
    <property type="match status" value="2"/>
</dbReference>
<feature type="active site" description="Proton acceptor" evidence="16">
    <location>
        <position position="138"/>
    </location>
</feature>
<evidence type="ECO:0000256" key="8">
    <source>
        <dbReference type="ARBA" id="ARBA00022679"/>
    </source>
</evidence>
<evidence type="ECO:0000313" key="18">
    <source>
        <dbReference type="Proteomes" id="UP000036958"/>
    </source>
</evidence>
<keyword evidence="13 16" id="KW-0173">Coenzyme A biosynthesis</keyword>
<keyword evidence="10 16" id="KW-0418">Kinase</keyword>
<keyword evidence="9 16" id="KW-0547">Nucleotide-binding</keyword>
<evidence type="ECO:0000256" key="15">
    <source>
        <dbReference type="ARBA" id="ARBA00040883"/>
    </source>
</evidence>
<dbReference type="GO" id="GO:0004594">
    <property type="term" value="F:pantothenate kinase activity"/>
    <property type="evidence" value="ECO:0007669"/>
    <property type="project" value="UniProtKB-UniRule"/>
</dbReference>
<dbReference type="GO" id="GO:0005524">
    <property type="term" value="F:ATP binding"/>
    <property type="evidence" value="ECO:0007669"/>
    <property type="project" value="UniProtKB-UniRule"/>
</dbReference>
<dbReference type="Pfam" id="PF03309">
    <property type="entry name" value="Pan_kinase"/>
    <property type="match status" value="1"/>
</dbReference>
<dbReference type="EC" id="2.7.1.33" evidence="6 16"/>
<dbReference type="NCBIfam" id="TIGR00671">
    <property type="entry name" value="baf"/>
    <property type="match status" value="1"/>
</dbReference>
<evidence type="ECO:0000256" key="1">
    <source>
        <dbReference type="ARBA" id="ARBA00001206"/>
    </source>
</evidence>
<dbReference type="PANTHER" id="PTHR34265">
    <property type="entry name" value="TYPE III PANTOTHENATE KINASE"/>
    <property type="match status" value="1"/>
</dbReference>
<comment type="catalytic activity">
    <reaction evidence="1 16">
        <text>(R)-pantothenate + ATP = (R)-4'-phosphopantothenate + ADP + H(+)</text>
        <dbReference type="Rhea" id="RHEA:16373"/>
        <dbReference type="ChEBI" id="CHEBI:10986"/>
        <dbReference type="ChEBI" id="CHEBI:15378"/>
        <dbReference type="ChEBI" id="CHEBI:29032"/>
        <dbReference type="ChEBI" id="CHEBI:30616"/>
        <dbReference type="ChEBI" id="CHEBI:456216"/>
        <dbReference type="EC" id="2.7.1.33"/>
    </reaction>
</comment>
<sequence length="283" mass="31321">MYKKGLDNKLFDHRSFLVLFRFFVSETKNMQLIIDIGNTNIVFGINQDGVWKQSWRIRTDTKKTADEYEVIFRSLFSSGKICKNEIKKVILSSVVPALNDDFRELTERFLNQKVLLIKPDVYDRLPIKILNPYQIGTDLVANAMAAYSKFKKPCMVIDFGTALTFLTISGSGEILGVAIAPGMGTAVRSLAGETAQLPYVQLAQPPSVLGKNTVHAIQSGVVIGYAGLVDRMIERTEAELKQKLYVIATGGLSGVLDGQSSRITHFEANLTLDGLKIIGDLIE</sequence>
<dbReference type="InterPro" id="IPR004619">
    <property type="entry name" value="Type_III_PanK"/>
</dbReference>
<dbReference type="STRING" id="1409788.NC99_38340"/>
<comment type="subcellular location">
    <subcellularLocation>
        <location evidence="3 16">Cytoplasm</location>
    </subcellularLocation>
</comment>
<reference evidence="18" key="1">
    <citation type="submission" date="2015-07" db="EMBL/GenBank/DDBJ databases">
        <title>Genome sequencing of Sunxiuqinia dokdonensis strain SK.</title>
        <authorList>
            <person name="Ahn S."/>
            <person name="Kim B.-C."/>
        </authorList>
    </citation>
    <scope>NUCLEOTIDE SEQUENCE [LARGE SCALE GENOMIC DNA]</scope>
    <source>
        <strain evidence="18">SK</strain>
    </source>
</reference>
<gene>
    <name evidence="16" type="primary">coaX</name>
    <name evidence="17" type="ORF">NC99_38340</name>
</gene>
<dbReference type="EMBL" id="LGIA01000190">
    <property type="protein sequence ID" value="KOH43407.1"/>
    <property type="molecule type" value="Genomic_DNA"/>
</dbReference>
<comment type="cofactor">
    <cofactor evidence="16">
        <name>NH4(+)</name>
        <dbReference type="ChEBI" id="CHEBI:28938"/>
    </cofactor>
    <cofactor evidence="16">
        <name>K(+)</name>
        <dbReference type="ChEBI" id="CHEBI:29103"/>
    </cofactor>
    <text evidence="16">A monovalent cation. Ammonium or potassium.</text>
</comment>
<accession>A0A0L8V5B7</accession>